<dbReference type="Pfam" id="PF00440">
    <property type="entry name" value="TetR_N"/>
    <property type="match status" value="1"/>
</dbReference>
<dbReference type="Proteomes" id="UP000010297">
    <property type="component" value="Unassembled WGS sequence"/>
</dbReference>
<dbReference type="InterPro" id="IPR041583">
    <property type="entry name" value="TetR_C_31"/>
</dbReference>
<feature type="DNA-binding region" description="H-T-H motif" evidence="2">
    <location>
        <begin position="32"/>
        <end position="51"/>
    </location>
</feature>
<dbReference type="PROSITE" id="PS50977">
    <property type="entry name" value="HTH_TETR_2"/>
    <property type="match status" value="1"/>
</dbReference>
<name>H5UX87_ATLHE</name>
<organism evidence="4 5">
    <name type="scientific">Atlantibacter hermannii NBRC 105704</name>
    <dbReference type="NCBI Taxonomy" id="1115512"/>
    <lineage>
        <taxon>Bacteria</taxon>
        <taxon>Pseudomonadati</taxon>
        <taxon>Pseudomonadota</taxon>
        <taxon>Gammaproteobacteria</taxon>
        <taxon>Enterobacterales</taxon>
        <taxon>Enterobacteriaceae</taxon>
        <taxon>Atlantibacter</taxon>
    </lineage>
</organism>
<keyword evidence="5" id="KW-1185">Reference proteome</keyword>
<evidence type="ECO:0000256" key="1">
    <source>
        <dbReference type="ARBA" id="ARBA00023125"/>
    </source>
</evidence>
<keyword evidence="1 2" id="KW-0238">DNA-binding</keyword>
<sequence length="185" mass="20671">MTHSETTPIGRRDIILDATLEAVAEYGMNGVTHRKIAALAGVPLGSMTYYFTGIDALLEEAFCRFADRMSESFIHHIGQARNPSMACDALTDLICGAYITTPRNMALMYQLYAFSSRKRGLKLVMQAWMRRSQALLGRWFDPVTARALDAFVEGMTLHYVTDSTPLKREELRMLLGKIAGDVAEN</sequence>
<dbReference type="EMBL" id="BAFF01000001">
    <property type="protein sequence ID" value="GAB50518.1"/>
    <property type="molecule type" value="Genomic_DNA"/>
</dbReference>
<dbReference type="GO" id="GO:0003677">
    <property type="term" value="F:DNA binding"/>
    <property type="evidence" value="ECO:0007669"/>
    <property type="project" value="UniProtKB-UniRule"/>
</dbReference>
<comment type="caution">
    <text evidence="4">The sequence shown here is derived from an EMBL/GenBank/DDBJ whole genome shotgun (WGS) entry which is preliminary data.</text>
</comment>
<dbReference type="Pfam" id="PF17940">
    <property type="entry name" value="TetR_C_31"/>
    <property type="match status" value="1"/>
</dbReference>
<accession>H5UX87</accession>
<dbReference type="InterPro" id="IPR001647">
    <property type="entry name" value="HTH_TetR"/>
</dbReference>
<dbReference type="Gene3D" id="1.10.357.10">
    <property type="entry name" value="Tetracycline Repressor, domain 2"/>
    <property type="match status" value="1"/>
</dbReference>
<dbReference type="InterPro" id="IPR009057">
    <property type="entry name" value="Homeodomain-like_sf"/>
</dbReference>
<dbReference type="SUPFAM" id="SSF46689">
    <property type="entry name" value="Homeodomain-like"/>
    <property type="match status" value="1"/>
</dbReference>
<dbReference type="RefSeq" id="WP_002463153.1">
    <property type="nucleotide sequence ID" value="NZ_BAFF01000001.1"/>
</dbReference>
<dbReference type="GeneID" id="92829157"/>
<evidence type="ECO:0000313" key="5">
    <source>
        <dbReference type="Proteomes" id="UP000010297"/>
    </source>
</evidence>
<proteinExistence type="predicted"/>
<dbReference type="AlphaFoldDB" id="H5UX87"/>
<evidence type="ECO:0000256" key="2">
    <source>
        <dbReference type="PROSITE-ProRule" id="PRU00335"/>
    </source>
</evidence>
<evidence type="ECO:0000313" key="4">
    <source>
        <dbReference type="EMBL" id="GAB50518.1"/>
    </source>
</evidence>
<evidence type="ECO:0000259" key="3">
    <source>
        <dbReference type="PROSITE" id="PS50977"/>
    </source>
</evidence>
<feature type="domain" description="HTH tetR-type" evidence="3">
    <location>
        <begin position="9"/>
        <end position="69"/>
    </location>
</feature>
<reference evidence="4 5" key="1">
    <citation type="submission" date="2012-02" db="EMBL/GenBank/DDBJ databases">
        <title>Whole genome shotgun sequence of Escherichia hermannii NBRC 105704.</title>
        <authorList>
            <person name="Yoshida I."/>
            <person name="Hosoyama A."/>
            <person name="Tsuchikane K."/>
            <person name="Katsumata H."/>
            <person name="Yamazaki S."/>
            <person name="Fujita N."/>
        </authorList>
    </citation>
    <scope>NUCLEOTIDE SEQUENCE [LARGE SCALE GENOMIC DNA]</scope>
    <source>
        <strain evidence="4 5">NBRC 105704</strain>
    </source>
</reference>
<protein>
    <submittedName>
        <fullName evidence="4">Putative TetR family transcriptional regulator YbjK</fullName>
    </submittedName>
</protein>
<dbReference type="eggNOG" id="COG3226">
    <property type="taxonomic scope" value="Bacteria"/>
</dbReference>
<gene>
    <name evidence="4" type="primary">ybjK</name>
    <name evidence="4" type="ORF">EH105704_01_05280</name>
</gene>